<name>A0A7X2LUT8_9BURK</name>
<dbReference type="RefSeq" id="WP_154375909.1">
    <property type="nucleotide sequence ID" value="NZ_WKJJ01000010.1"/>
</dbReference>
<keyword evidence="3" id="KW-1185">Reference proteome</keyword>
<sequence length="140" mass="15410">MKPTAIGAMAAALLAGCWCTALAQQATETGATPQVQISRATAEPAYRLAPQEFDSYARPYLLDNGIVIHFFQRRRQYFTQMYNEAPVELLPQAPGKFTTALGAKVEFMDEGDTIAVTHLDRIPYTGLVPVSPDRVYIASR</sequence>
<gene>
    <name evidence="2" type="ORF">GJ700_16850</name>
</gene>
<dbReference type="PROSITE" id="PS51257">
    <property type="entry name" value="PROKAR_LIPOPROTEIN"/>
    <property type="match status" value="1"/>
</dbReference>
<evidence type="ECO:0000313" key="3">
    <source>
        <dbReference type="Proteomes" id="UP000446768"/>
    </source>
</evidence>
<evidence type="ECO:0000256" key="1">
    <source>
        <dbReference type="SAM" id="SignalP"/>
    </source>
</evidence>
<reference evidence="2 3" key="1">
    <citation type="submission" date="2019-11" db="EMBL/GenBank/DDBJ databases">
        <title>Novel species isolated from a subtropical stream in China.</title>
        <authorList>
            <person name="Lu H."/>
        </authorList>
    </citation>
    <scope>NUCLEOTIDE SEQUENCE [LARGE SCALE GENOMIC DNA]</scope>
    <source>
        <strain evidence="2 3">FT92W</strain>
    </source>
</reference>
<proteinExistence type="predicted"/>
<evidence type="ECO:0008006" key="4">
    <source>
        <dbReference type="Google" id="ProtNLM"/>
    </source>
</evidence>
<dbReference type="Proteomes" id="UP000446768">
    <property type="component" value="Unassembled WGS sequence"/>
</dbReference>
<feature type="chain" id="PRO_5031228269" description="Gel scht" evidence="1">
    <location>
        <begin position="24"/>
        <end position="140"/>
    </location>
</feature>
<feature type="signal peptide" evidence="1">
    <location>
        <begin position="1"/>
        <end position="23"/>
    </location>
</feature>
<protein>
    <recommendedName>
        <fullName evidence="4">Gel scht</fullName>
    </recommendedName>
</protein>
<comment type="caution">
    <text evidence="2">The sequence shown here is derived from an EMBL/GenBank/DDBJ whole genome shotgun (WGS) entry which is preliminary data.</text>
</comment>
<accession>A0A7X2LUT8</accession>
<evidence type="ECO:0000313" key="2">
    <source>
        <dbReference type="EMBL" id="MRV73382.1"/>
    </source>
</evidence>
<keyword evidence="1" id="KW-0732">Signal</keyword>
<dbReference type="AlphaFoldDB" id="A0A7X2LUT8"/>
<dbReference type="EMBL" id="WKJJ01000010">
    <property type="protein sequence ID" value="MRV73382.1"/>
    <property type="molecule type" value="Genomic_DNA"/>
</dbReference>
<organism evidence="2 3">
    <name type="scientific">Pseudoduganella rivuli</name>
    <dbReference type="NCBI Taxonomy" id="2666085"/>
    <lineage>
        <taxon>Bacteria</taxon>
        <taxon>Pseudomonadati</taxon>
        <taxon>Pseudomonadota</taxon>
        <taxon>Betaproteobacteria</taxon>
        <taxon>Burkholderiales</taxon>
        <taxon>Oxalobacteraceae</taxon>
        <taxon>Telluria group</taxon>
        <taxon>Pseudoduganella</taxon>
    </lineage>
</organism>